<dbReference type="Proteomes" id="UP000579945">
    <property type="component" value="Unassembled WGS sequence"/>
</dbReference>
<evidence type="ECO:0000313" key="2">
    <source>
        <dbReference type="Proteomes" id="UP000579945"/>
    </source>
</evidence>
<dbReference type="AlphaFoldDB" id="A0A7W5VED5"/>
<dbReference type="GeneID" id="95392527"/>
<dbReference type="RefSeq" id="WP_183654990.1">
    <property type="nucleotide sequence ID" value="NZ_BAAAXX010000091.1"/>
</dbReference>
<accession>A0A7W5VED5</accession>
<name>A0A7W5VED5_9ACTN</name>
<reference evidence="1 2" key="1">
    <citation type="submission" date="2020-08" db="EMBL/GenBank/DDBJ databases">
        <title>Sequencing the genomes of 1000 actinobacteria strains.</title>
        <authorList>
            <person name="Klenk H.-P."/>
        </authorList>
    </citation>
    <scope>NUCLEOTIDE SEQUENCE [LARGE SCALE GENOMIC DNA]</scope>
    <source>
        <strain evidence="1 2">DSM 44320</strain>
    </source>
</reference>
<dbReference type="EMBL" id="JACIBV010000001">
    <property type="protein sequence ID" value="MBB3730380.1"/>
    <property type="molecule type" value="Genomic_DNA"/>
</dbReference>
<evidence type="ECO:0000313" key="1">
    <source>
        <dbReference type="EMBL" id="MBB3730380.1"/>
    </source>
</evidence>
<gene>
    <name evidence="1" type="ORF">FHR33_006240</name>
</gene>
<proteinExistence type="predicted"/>
<keyword evidence="2" id="KW-1185">Reference proteome</keyword>
<protein>
    <submittedName>
        <fullName evidence="1">Uncharacterized protein</fullName>
    </submittedName>
</protein>
<sequence>MITLILLIFALVCFVLAALNVGGGRVNLIALGLALWVLTEIIPKIGEL</sequence>
<comment type="caution">
    <text evidence="1">The sequence shown here is derived from an EMBL/GenBank/DDBJ whole genome shotgun (WGS) entry which is preliminary data.</text>
</comment>
<organism evidence="1 2">
    <name type="scientific">Nonomuraea dietziae</name>
    <dbReference type="NCBI Taxonomy" id="65515"/>
    <lineage>
        <taxon>Bacteria</taxon>
        <taxon>Bacillati</taxon>
        <taxon>Actinomycetota</taxon>
        <taxon>Actinomycetes</taxon>
        <taxon>Streptosporangiales</taxon>
        <taxon>Streptosporangiaceae</taxon>
        <taxon>Nonomuraea</taxon>
    </lineage>
</organism>